<dbReference type="InterPro" id="IPR001387">
    <property type="entry name" value="Cro/C1-type_HTH"/>
</dbReference>
<comment type="caution">
    <text evidence="2">The sequence shown here is derived from an EMBL/GenBank/DDBJ whole genome shotgun (WGS) entry which is preliminary data.</text>
</comment>
<reference evidence="2" key="1">
    <citation type="submission" date="2021-11" db="EMBL/GenBank/DDBJ databases">
        <title>The complete genome of Massilia sp sp. G4R7.</title>
        <authorList>
            <person name="Liu L."/>
            <person name="Yue J."/>
            <person name="Yuan J."/>
            <person name="Yang F."/>
            <person name="Li L."/>
        </authorList>
    </citation>
    <scope>NUCLEOTIDE SEQUENCE</scope>
    <source>
        <strain evidence="2">G4R7</strain>
    </source>
</reference>
<name>A0ABS8Q886_9BURK</name>
<dbReference type="EMBL" id="JAJNOC010000005">
    <property type="protein sequence ID" value="MCD2517979.1"/>
    <property type="molecule type" value="Genomic_DNA"/>
</dbReference>
<dbReference type="Pfam" id="PF01381">
    <property type="entry name" value="HTH_3"/>
    <property type="match status" value="1"/>
</dbReference>
<evidence type="ECO:0000313" key="3">
    <source>
        <dbReference type="Proteomes" id="UP001179361"/>
    </source>
</evidence>
<gene>
    <name evidence="2" type="ORF">LQ564_16830</name>
</gene>
<dbReference type="CDD" id="cd00093">
    <property type="entry name" value="HTH_XRE"/>
    <property type="match status" value="1"/>
</dbReference>
<accession>A0ABS8Q886</accession>
<sequence>MKRPTKPEDWNEKSVRSMDELGKLVREVRKGQGMTQEDVSGLAGLGNRFIIDLERGKETIQMQKAIDVLGLLGLELIVRKT</sequence>
<dbReference type="SMART" id="SM00530">
    <property type="entry name" value="HTH_XRE"/>
    <property type="match status" value="1"/>
</dbReference>
<dbReference type="RefSeq" id="WP_231059266.1">
    <property type="nucleotide sequence ID" value="NZ_JAJNOC010000005.1"/>
</dbReference>
<protein>
    <submittedName>
        <fullName evidence="2">Helix-turn-helix domain-containing protein</fullName>
    </submittedName>
</protein>
<feature type="domain" description="HTH cro/C1-type" evidence="1">
    <location>
        <begin position="25"/>
        <end position="79"/>
    </location>
</feature>
<proteinExistence type="predicted"/>
<evidence type="ECO:0000313" key="2">
    <source>
        <dbReference type="EMBL" id="MCD2517979.1"/>
    </source>
</evidence>
<organism evidence="2 3">
    <name type="scientific">Massilia phyllostachyos</name>
    <dbReference type="NCBI Taxonomy" id="2898585"/>
    <lineage>
        <taxon>Bacteria</taxon>
        <taxon>Pseudomonadati</taxon>
        <taxon>Pseudomonadota</taxon>
        <taxon>Betaproteobacteria</taxon>
        <taxon>Burkholderiales</taxon>
        <taxon>Oxalobacteraceae</taxon>
        <taxon>Telluria group</taxon>
        <taxon>Massilia</taxon>
    </lineage>
</organism>
<evidence type="ECO:0000259" key="1">
    <source>
        <dbReference type="PROSITE" id="PS50943"/>
    </source>
</evidence>
<dbReference type="InterPro" id="IPR010982">
    <property type="entry name" value="Lambda_DNA-bd_dom_sf"/>
</dbReference>
<dbReference type="Gene3D" id="1.10.260.40">
    <property type="entry name" value="lambda repressor-like DNA-binding domains"/>
    <property type="match status" value="1"/>
</dbReference>
<dbReference type="SUPFAM" id="SSF47413">
    <property type="entry name" value="lambda repressor-like DNA-binding domains"/>
    <property type="match status" value="1"/>
</dbReference>
<dbReference type="PROSITE" id="PS50943">
    <property type="entry name" value="HTH_CROC1"/>
    <property type="match status" value="1"/>
</dbReference>
<dbReference type="Proteomes" id="UP001179361">
    <property type="component" value="Unassembled WGS sequence"/>
</dbReference>
<keyword evidence="3" id="KW-1185">Reference proteome</keyword>